<dbReference type="SUPFAM" id="SSF51182">
    <property type="entry name" value="RmlC-like cupins"/>
    <property type="match status" value="1"/>
</dbReference>
<dbReference type="InterPro" id="IPR014710">
    <property type="entry name" value="RmlC-like_jellyroll"/>
</dbReference>
<dbReference type="Gene3D" id="2.60.120.10">
    <property type="entry name" value="Jelly Rolls"/>
    <property type="match status" value="2"/>
</dbReference>
<reference evidence="2" key="1">
    <citation type="journal article" date="2014" name="Front. Microbiol.">
        <title>High frequency of phylogenetically diverse reductive dehalogenase-homologous genes in deep subseafloor sedimentary metagenomes.</title>
        <authorList>
            <person name="Kawai M."/>
            <person name="Futagami T."/>
            <person name="Toyoda A."/>
            <person name="Takaki Y."/>
            <person name="Nishi S."/>
            <person name="Hori S."/>
            <person name="Arai W."/>
            <person name="Tsubouchi T."/>
            <person name="Morono Y."/>
            <person name="Uchiyama I."/>
            <person name="Ito T."/>
            <person name="Fujiyama A."/>
            <person name="Inagaki F."/>
            <person name="Takami H."/>
        </authorList>
    </citation>
    <scope>NUCLEOTIDE SEQUENCE</scope>
    <source>
        <strain evidence="2">Expedition CK06-06</strain>
    </source>
</reference>
<comment type="caution">
    <text evidence="2">The sequence shown here is derived from an EMBL/GenBank/DDBJ whole genome shotgun (WGS) entry which is preliminary data.</text>
</comment>
<keyword evidence="1" id="KW-0413">Isomerase</keyword>
<dbReference type="PIRSF" id="PIRSF036628">
    <property type="entry name" value="IolB"/>
    <property type="match status" value="1"/>
</dbReference>
<protein>
    <recommendedName>
        <fullName evidence="3">5-deoxy-glucuronate isomerase</fullName>
    </recommendedName>
</protein>
<name>X0X3E5_9ZZZZ</name>
<evidence type="ECO:0008006" key="3">
    <source>
        <dbReference type="Google" id="ProtNLM"/>
    </source>
</evidence>
<proteinExistence type="predicted"/>
<accession>X0X3E5</accession>
<dbReference type="GO" id="GO:0008880">
    <property type="term" value="F:glucuronate isomerase activity"/>
    <property type="evidence" value="ECO:0007669"/>
    <property type="project" value="InterPro"/>
</dbReference>
<dbReference type="AlphaFoldDB" id="X0X3E5"/>
<dbReference type="GO" id="GO:0019310">
    <property type="term" value="P:inositol catabolic process"/>
    <property type="evidence" value="ECO:0007669"/>
    <property type="project" value="InterPro"/>
</dbReference>
<evidence type="ECO:0000313" key="2">
    <source>
        <dbReference type="EMBL" id="GAG19501.1"/>
    </source>
</evidence>
<dbReference type="PANTHER" id="PTHR39193:SF1">
    <property type="entry name" value="5-DEOXY-GLUCURONATE ISOMERASE"/>
    <property type="match status" value="1"/>
</dbReference>
<dbReference type="EMBL" id="BARS01034194">
    <property type="protein sequence ID" value="GAG19501.1"/>
    <property type="molecule type" value="Genomic_DNA"/>
</dbReference>
<evidence type="ECO:0000256" key="1">
    <source>
        <dbReference type="ARBA" id="ARBA00023235"/>
    </source>
</evidence>
<dbReference type="PANTHER" id="PTHR39193">
    <property type="entry name" value="5-DEOXY-GLUCURONATE ISOMERASE"/>
    <property type="match status" value="1"/>
</dbReference>
<sequence length="252" mass="28601">MSRFSLQIQKEYGLEQSLVPENMFNYIQNFWILKLHDHEEANLDTNYSEVGVLILSGKCIIEARDFGYPIASSSVLPCVGSRKNVFEGLPTAIYMPTKEKFKIIAQGEVELAICAGACEEKTQPALIQPKDIKVISVGRGNWKREVRLIIGENSPSVNLIIGECLNPSGNWSGTPPHKHENDNLPYESLHEELYYFKTKTPNGFGIQRLYSPERNIDKLILLKNNTITFIPWGYHQIVAGPGYPLYYLFFLS</sequence>
<dbReference type="InterPro" id="IPR024203">
    <property type="entry name" value="Deoxy-glucuronate_isom_IolB"/>
</dbReference>
<feature type="non-terminal residue" evidence="2">
    <location>
        <position position="252"/>
    </location>
</feature>
<dbReference type="InterPro" id="IPR011051">
    <property type="entry name" value="RmlC_Cupin_sf"/>
</dbReference>
<organism evidence="2">
    <name type="scientific">marine sediment metagenome</name>
    <dbReference type="NCBI Taxonomy" id="412755"/>
    <lineage>
        <taxon>unclassified sequences</taxon>
        <taxon>metagenomes</taxon>
        <taxon>ecological metagenomes</taxon>
    </lineage>
</organism>
<dbReference type="Pfam" id="PF04962">
    <property type="entry name" value="KduI"/>
    <property type="match status" value="1"/>
</dbReference>
<gene>
    <name evidence="2" type="ORF">S01H1_52865</name>
</gene>
<dbReference type="InterPro" id="IPR021120">
    <property type="entry name" value="KduI/IolB_isomerase"/>
</dbReference>